<dbReference type="GO" id="GO:0009055">
    <property type="term" value="F:electron transfer activity"/>
    <property type="evidence" value="ECO:0007669"/>
    <property type="project" value="InterPro"/>
</dbReference>
<comment type="subcellular location">
    <subcellularLocation>
        <location evidence="1">Periplasm</location>
    </subcellularLocation>
</comment>
<evidence type="ECO:0000313" key="11">
    <source>
        <dbReference type="EMBL" id="PQA88807.1"/>
    </source>
</evidence>
<dbReference type="PANTHER" id="PTHR30600:SF7">
    <property type="entry name" value="CYTOCHROME C PEROXIDASE-RELATED"/>
    <property type="match status" value="1"/>
</dbReference>
<protein>
    <submittedName>
        <fullName evidence="11">Cytochrome B6</fullName>
    </submittedName>
</protein>
<reference evidence="11 12" key="1">
    <citation type="submission" date="2017-12" db="EMBL/GenBank/DDBJ databases">
        <authorList>
            <person name="Hurst M.R.H."/>
        </authorList>
    </citation>
    <scope>NUCLEOTIDE SEQUENCE [LARGE SCALE GENOMIC DNA]</scope>
    <source>
        <strain evidence="11 12">SY-3-19</strain>
    </source>
</reference>
<keyword evidence="6" id="KW-0560">Oxidoreductase</keyword>
<evidence type="ECO:0000256" key="3">
    <source>
        <dbReference type="ARBA" id="ARBA00022723"/>
    </source>
</evidence>
<comment type="PTM">
    <text evidence="8">Binds 2 heme groups per subunit.</text>
</comment>
<dbReference type="GO" id="GO:0046872">
    <property type="term" value="F:metal ion binding"/>
    <property type="evidence" value="ECO:0007669"/>
    <property type="project" value="UniProtKB-KW"/>
</dbReference>
<dbReference type="Proteomes" id="UP000239504">
    <property type="component" value="Unassembled WGS sequence"/>
</dbReference>
<gene>
    <name evidence="11" type="ORF">CW354_07425</name>
</gene>
<evidence type="ECO:0000256" key="8">
    <source>
        <dbReference type="PIRSR" id="PIRSR000294-1"/>
    </source>
</evidence>
<feature type="domain" description="Cytochrome c" evidence="10">
    <location>
        <begin position="1"/>
        <end position="131"/>
    </location>
</feature>
<feature type="binding site" description="axial binding residue" evidence="9">
    <location>
        <position position="169"/>
    </location>
    <ligand>
        <name>heme c</name>
        <dbReference type="ChEBI" id="CHEBI:61717"/>
        <label>2</label>
    </ligand>
    <ligandPart>
        <name>Fe</name>
        <dbReference type="ChEBI" id="CHEBI:18248"/>
    </ligandPart>
</feature>
<dbReference type="InterPro" id="IPR036909">
    <property type="entry name" value="Cyt_c-like_dom_sf"/>
</dbReference>
<evidence type="ECO:0000256" key="1">
    <source>
        <dbReference type="ARBA" id="ARBA00004418"/>
    </source>
</evidence>
<feature type="binding site" description="axial binding residue" evidence="9">
    <location>
        <position position="26"/>
    </location>
    <ligand>
        <name>heme c</name>
        <dbReference type="ChEBI" id="CHEBI:61717"/>
        <label>1</label>
    </ligand>
    <ligandPart>
        <name>Fe</name>
        <dbReference type="ChEBI" id="CHEBI:18248"/>
    </ligandPart>
</feature>
<evidence type="ECO:0000256" key="2">
    <source>
        <dbReference type="ARBA" id="ARBA00022617"/>
    </source>
</evidence>
<comment type="caution">
    <text evidence="11">The sequence shown here is derived from an EMBL/GenBank/DDBJ whole genome shotgun (WGS) entry which is preliminary data.</text>
</comment>
<evidence type="ECO:0000259" key="10">
    <source>
        <dbReference type="PROSITE" id="PS51007"/>
    </source>
</evidence>
<feature type="binding site" description="covalent" evidence="8">
    <location>
        <position position="22"/>
    </location>
    <ligand>
        <name>heme c</name>
        <dbReference type="ChEBI" id="CHEBI:61717"/>
        <label>1</label>
    </ligand>
</feature>
<dbReference type="GO" id="GO:0042597">
    <property type="term" value="C:periplasmic space"/>
    <property type="evidence" value="ECO:0007669"/>
    <property type="project" value="UniProtKB-SubCell"/>
</dbReference>
<keyword evidence="3 9" id="KW-0479">Metal-binding</keyword>
<feature type="binding site" description="axial binding residue" evidence="9">
    <location>
        <position position="244"/>
    </location>
    <ligand>
        <name>heme c</name>
        <dbReference type="ChEBI" id="CHEBI:61717"/>
        <label>2</label>
    </ligand>
    <ligandPart>
        <name>Fe</name>
        <dbReference type="ChEBI" id="CHEBI:18248"/>
    </ligandPart>
</feature>
<keyword evidence="7 9" id="KW-0408">Iron</keyword>
<comment type="cofactor">
    <cofactor evidence="8">
        <name>heme</name>
        <dbReference type="ChEBI" id="CHEBI:30413"/>
    </cofactor>
    <text evidence="8">Binds 2 heme groups.</text>
</comment>
<keyword evidence="12" id="KW-1185">Reference proteome</keyword>
<evidence type="ECO:0000256" key="5">
    <source>
        <dbReference type="ARBA" id="ARBA00022764"/>
    </source>
</evidence>
<sequence length="283" mass="30480">MALLGEALYHDTLLSGDGTVSCATCHGLETGGVDRLPVSTGVKNQRGPINAPTVYNSAHNFVQFWDGRAATLEEQAAGPVENPLEMGDQWPEVVKKVAASESYRPQFDALFDGEVNTATITKAIAEFERTLVTPDSAFDKYLKGDKAALTEKEKRGALLFAESGCTSCHTGSYFGGESYQKLADSYFEARGGEMTEADNGRFNVTGEEADRHMFKVPMLRNIAVTPPYFHDGSAPDLETAVTIMAHHQLGLDLSKEDAAAIVAFLGSLTGEYKGVPLDKMASN</sequence>
<feature type="binding site" description="covalent" evidence="8">
    <location>
        <position position="25"/>
    </location>
    <ligand>
        <name>heme c</name>
        <dbReference type="ChEBI" id="CHEBI:61717"/>
        <label>1</label>
    </ligand>
</feature>
<keyword evidence="4" id="KW-0732">Signal</keyword>
<evidence type="ECO:0000256" key="6">
    <source>
        <dbReference type="ARBA" id="ARBA00023002"/>
    </source>
</evidence>
<evidence type="ECO:0000256" key="9">
    <source>
        <dbReference type="PIRSR" id="PIRSR000294-2"/>
    </source>
</evidence>
<proteinExistence type="predicted"/>
<dbReference type="PANTHER" id="PTHR30600">
    <property type="entry name" value="CYTOCHROME C PEROXIDASE-RELATED"/>
    <property type="match status" value="1"/>
</dbReference>
<organism evidence="11 12">
    <name type="scientific">Hyphococcus luteus</name>
    <dbReference type="NCBI Taxonomy" id="2058213"/>
    <lineage>
        <taxon>Bacteria</taxon>
        <taxon>Pseudomonadati</taxon>
        <taxon>Pseudomonadota</taxon>
        <taxon>Alphaproteobacteria</taxon>
        <taxon>Parvularculales</taxon>
        <taxon>Parvularculaceae</taxon>
        <taxon>Hyphococcus</taxon>
    </lineage>
</organism>
<dbReference type="InterPro" id="IPR026259">
    <property type="entry name" value="MauG/Cytc_peroxidase"/>
</dbReference>
<dbReference type="AlphaFoldDB" id="A0A2S7K8H1"/>
<feature type="binding site" description="covalent" evidence="8">
    <location>
        <position position="168"/>
    </location>
    <ligand>
        <name>heme c</name>
        <dbReference type="ChEBI" id="CHEBI:61717"/>
        <label>2</label>
    </ligand>
</feature>
<accession>A0A2S7K8H1</accession>
<dbReference type="PROSITE" id="PS51007">
    <property type="entry name" value="CYTC"/>
    <property type="match status" value="2"/>
</dbReference>
<dbReference type="InterPro" id="IPR004852">
    <property type="entry name" value="Di-haem_cyt_c_peroxidsae"/>
</dbReference>
<keyword evidence="2 8" id="KW-0349">Heme</keyword>
<dbReference type="Gene3D" id="1.10.760.10">
    <property type="entry name" value="Cytochrome c-like domain"/>
    <property type="match status" value="2"/>
</dbReference>
<dbReference type="GO" id="GO:0020037">
    <property type="term" value="F:heme binding"/>
    <property type="evidence" value="ECO:0007669"/>
    <property type="project" value="InterPro"/>
</dbReference>
<dbReference type="InterPro" id="IPR051395">
    <property type="entry name" value="Cytochrome_c_Peroxidase/MauG"/>
</dbReference>
<dbReference type="InterPro" id="IPR009056">
    <property type="entry name" value="Cyt_c-like_dom"/>
</dbReference>
<evidence type="ECO:0000256" key="7">
    <source>
        <dbReference type="ARBA" id="ARBA00023004"/>
    </source>
</evidence>
<evidence type="ECO:0000313" key="12">
    <source>
        <dbReference type="Proteomes" id="UP000239504"/>
    </source>
</evidence>
<dbReference type="OrthoDB" id="9805202at2"/>
<feature type="domain" description="Cytochrome c" evidence="10">
    <location>
        <begin position="151"/>
        <end position="269"/>
    </location>
</feature>
<dbReference type="EMBL" id="PJCH01000005">
    <property type="protein sequence ID" value="PQA88807.1"/>
    <property type="molecule type" value="Genomic_DNA"/>
</dbReference>
<dbReference type="PIRSF" id="PIRSF000294">
    <property type="entry name" value="Cytochrome-c_peroxidase"/>
    <property type="match status" value="1"/>
</dbReference>
<dbReference type="RefSeq" id="WP_104830044.1">
    <property type="nucleotide sequence ID" value="NZ_PJCH01000005.1"/>
</dbReference>
<dbReference type="SUPFAM" id="SSF46626">
    <property type="entry name" value="Cytochrome c"/>
    <property type="match status" value="2"/>
</dbReference>
<evidence type="ECO:0000256" key="4">
    <source>
        <dbReference type="ARBA" id="ARBA00022729"/>
    </source>
</evidence>
<dbReference type="Pfam" id="PF03150">
    <property type="entry name" value="CCP_MauG"/>
    <property type="match status" value="1"/>
</dbReference>
<name>A0A2S7K8H1_9PROT</name>
<dbReference type="GO" id="GO:0004130">
    <property type="term" value="F:cytochrome-c peroxidase activity"/>
    <property type="evidence" value="ECO:0007669"/>
    <property type="project" value="TreeGrafter"/>
</dbReference>
<keyword evidence="5" id="KW-0574">Periplasm</keyword>
<feature type="binding site" description="covalent" evidence="8">
    <location>
        <position position="165"/>
    </location>
    <ligand>
        <name>heme c</name>
        <dbReference type="ChEBI" id="CHEBI:61717"/>
        <label>2</label>
    </ligand>
</feature>